<feature type="transmembrane region" description="Helical" evidence="1">
    <location>
        <begin position="221"/>
        <end position="241"/>
    </location>
</feature>
<protein>
    <submittedName>
        <fullName evidence="2">Uncharacterized protein</fullName>
    </submittedName>
</protein>
<evidence type="ECO:0000256" key="1">
    <source>
        <dbReference type="SAM" id="Phobius"/>
    </source>
</evidence>
<dbReference type="HOGENOM" id="CLU_1122680_0_0_2"/>
<dbReference type="KEGG" id="vmo:VMUT_0509"/>
<dbReference type="GeneID" id="10288161"/>
<keyword evidence="1" id="KW-0472">Membrane</keyword>
<evidence type="ECO:0000313" key="2">
    <source>
        <dbReference type="EMBL" id="ADY00720.1"/>
    </source>
</evidence>
<name>F0QUQ9_VULM7</name>
<dbReference type="OrthoDB" id="28513at2157"/>
<dbReference type="RefSeq" id="WP_013603883.1">
    <property type="nucleotide sequence ID" value="NC_015151.1"/>
</dbReference>
<keyword evidence="1" id="KW-1133">Transmembrane helix</keyword>
<sequence>MSRNLDVIKYLGVVSLLLLIVSSILLVIPPSQGMLTTYTCINGELRDNTTCVFPQVVRINNYVIGNALVSVNNGQPEKLGNGSITAREITLIPMVNYVRIINQTQVIFNIYNPTSKWVNITLPGSCILTINTTILGSGYISITVLSNGRAVDYTPYTYSLYISTYANDSVNLLIKPAVPLSCPCINTIVNVSVNGTCVERNSAIITSIAYIKSSNAVSNNPYRTCVLILLLTSLIALMVSLTPEIKRWIYGA</sequence>
<dbReference type="AlphaFoldDB" id="F0QUQ9"/>
<dbReference type="STRING" id="985053.VMUT_0509"/>
<evidence type="ECO:0000313" key="3">
    <source>
        <dbReference type="Proteomes" id="UP000007485"/>
    </source>
</evidence>
<dbReference type="eggNOG" id="arCOG13906">
    <property type="taxonomic scope" value="Archaea"/>
</dbReference>
<gene>
    <name evidence="2" type="ordered locus">VMUT_0509</name>
</gene>
<reference evidence="2 3" key="1">
    <citation type="journal article" date="2011" name="J. Bacteriol.">
        <title>Complete genome sequence of 'Vulcanisaeta moutnovskia' strain 768-28, a novel member of the hyperthermophilic crenarchaeal genus vulcanisaeta.</title>
        <authorList>
            <person name="Gumerov V.M."/>
            <person name="Mardanov A.V."/>
            <person name="Beletsky A.V."/>
            <person name="Prokofeva M.I."/>
            <person name="Bonch-Osmolovskaya E.A."/>
            <person name="Ravin N.V."/>
            <person name="Skryabin K.G."/>
        </authorList>
    </citation>
    <scope>NUCLEOTIDE SEQUENCE [LARGE SCALE GENOMIC DNA]</scope>
    <source>
        <strain evidence="2 3">768-28</strain>
    </source>
</reference>
<keyword evidence="3" id="KW-1185">Reference proteome</keyword>
<proteinExistence type="predicted"/>
<accession>F0QUQ9</accession>
<dbReference type="EMBL" id="CP002529">
    <property type="protein sequence ID" value="ADY00720.1"/>
    <property type="molecule type" value="Genomic_DNA"/>
</dbReference>
<dbReference type="Proteomes" id="UP000007485">
    <property type="component" value="Chromosome"/>
</dbReference>
<keyword evidence="1" id="KW-0812">Transmembrane</keyword>
<organism evidence="2 3">
    <name type="scientific">Vulcanisaeta moutnovskia (strain 768-28)</name>
    <dbReference type="NCBI Taxonomy" id="985053"/>
    <lineage>
        <taxon>Archaea</taxon>
        <taxon>Thermoproteota</taxon>
        <taxon>Thermoprotei</taxon>
        <taxon>Thermoproteales</taxon>
        <taxon>Thermoproteaceae</taxon>
        <taxon>Vulcanisaeta</taxon>
    </lineage>
</organism>
<feature type="transmembrane region" description="Helical" evidence="1">
    <location>
        <begin position="7"/>
        <end position="28"/>
    </location>
</feature>